<name>A0ABV9GLE4_9BACL</name>
<reference evidence="3" key="1">
    <citation type="journal article" date="2019" name="Int. J. Syst. Evol. Microbiol.">
        <title>The Global Catalogue of Microorganisms (GCM) 10K type strain sequencing project: providing services to taxonomists for standard genome sequencing and annotation.</title>
        <authorList>
            <consortium name="The Broad Institute Genomics Platform"/>
            <consortium name="The Broad Institute Genome Sequencing Center for Infectious Disease"/>
            <person name="Wu L."/>
            <person name="Ma J."/>
        </authorList>
    </citation>
    <scope>NUCLEOTIDE SEQUENCE [LARGE SCALE GENOMIC DNA]</scope>
    <source>
        <strain evidence="3">CGMCC 1.16306</strain>
    </source>
</reference>
<dbReference type="EMBL" id="JBHSFW010000001">
    <property type="protein sequence ID" value="MFC4617656.1"/>
    <property type="molecule type" value="Genomic_DNA"/>
</dbReference>
<proteinExistence type="predicted"/>
<sequence>MDDERLWDASIDDLVEGFVFDQASRSYCCLLCDKCFEKGVVYPDADRFYEADRAVIAHVQREHGSLFDYFINLNKRLTGLTDQQKAMMRFFHKGLSDKAIVEHMPGVNSASTVRQYRFKLKEKERQAKIFLTLVRLMERQTGKHANFMPIHRGATMVDDRYAITKEEQEKIIANYFTGDGKLKAFPRKEKRKIVILSELVRRHFNSEIHYTEQEVNDRLKPLYADYVTLRRYLIEYGFLARERDGRAYWVKG</sequence>
<dbReference type="InterPro" id="IPR018656">
    <property type="entry name" value="DUF2087"/>
</dbReference>
<feature type="domain" description="DUF2087" evidence="1">
    <location>
        <begin position="181"/>
        <end position="250"/>
    </location>
</feature>
<organism evidence="2 3">
    <name type="scientific">Camelliibacillus cellulosilyticus</name>
    <dbReference type="NCBI Taxonomy" id="2174486"/>
    <lineage>
        <taxon>Bacteria</taxon>
        <taxon>Bacillati</taxon>
        <taxon>Bacillota</taxon>
        <taxon>Bacilli</taxon>
        <taxon>Bacillales</taxon>
        <taxon>Sporolactobacillaceae</taxon>
        <taxon>Camelliibacillus</taxon>
    </lineage>
</organism>
<protein>
    <submittedName>
        <fullName evidence="2">DUF2087 domain-containing protein</fullName>
    </submittedName>
</protein>
<comment type="caution">
    <text evidence="2">The sequence shown here is derived from an EMBL/GenBank/DDBJ whole genome shotgun (WGS) entry which is preliminary data.</text>
</comment>
<evidence type="ECO:0000313" key="3">
    <source>
        <dbReference type="Proteomes" id="UP001596022"/>
    </source>
</evidence>
<dbReference type="Pfam" id="PF09860">
    <property type="entry name" value="DUF2087"/>
    <property type="match status" value="1"/>
</dbReference>
<dbReference type="RefSeq" id="WP_376844688.1">
    <property type="nucleotide sequence ID" value="NZ_JBHSFW010000001.1"/>
</dbReference>
<gene>
    <name evidence="2" type="ORF">ACFO4N_02810</name>
</gene>
<evidence type="ECO:0000259" key="1">
    <source>
        <dbReference type="Pfam" id="PF09860"/>
    </source>
</evidence>
<evidence type="ECO:0000313" key="2">
    <source>
        <dbReference type="EMBL" id="MFC4617656.1"/>
    </source>
</evidence>
<accession>A0ABV9GLE4</accession>
<dbReference type="Proteomes" id="UP001596022">
    <property type="component" value="Unassembled WGS sequence"/>
</dbReference>
<keyword evidence="3" id="KW-1185">Reference proteome</keyword>